<dbReference type="InterPro" id="IPR013149">
    <property type="entry name" value="ADH-like_C"/>
</dbReference>
<reference evidence="7" key="1">
    <citation type="journal article" date="2014" name="Int. J. Syst. Evol. Microbiol.">
        <title>Complete genome sequence of Corynebacterium casei LMG S-19264T (=DSM 44701T), isolated from a smear-ripened cheese.</title>
        <authorList>
            <consortium name="US DOE Joint Genome Institute (JGI-PGF)"/>
            <person name="Walter F."/>
            <person name="Albersmeier A."/>
            <person name="Kalinowski J."/>
            <person name="Ruckert C."/>
        </authorList>
    </citation>
    <scope>NUCLEOTIDE SEQUENCE</scope>
    <source>
        <strain evidence="7">JCM 5069</strain>
    </source>
</reference>
<keyword evidence="3" id="KW-0479">Metal-binding</keyword>
<evidence type="ECO:0000256" key="3">
    <source>
        <dbReference type="ARBA" id="ARBA00022723"/>
    </source>
</evidence>
<keyword evidence="8" id="KW-1185">Reference proteome</keyword>
<comment type="caution">
    <text evidence="7">The sequence shown here is derived from an EMBL/GenBank/DDBJ whole genome shotgun (WGS) entry which is preliminary data.</text>
</comment>
<evidence type="ECO:0000256" key="5">
    <source>
        <dbReference type="ARBA" id="ARBA00023002"/>
    </source>
</evidence>
<sequence length="152" mass="15875">MSCGRGRLGTVRRGRARFPEELGAELHIDSTDEDPAAVLQELGRAAAVIATAADSASMSPLVPGPAPHGRLIVLGGGGEPLTVDGADLLFPTRTVVGGMVGSAIENEDDLAFVQRRGIRAYTEAMSLSEAPRAFTRMMAGAARFRIVLDMAA</sequence>
<dbReference type="GO" id="GO:0005737">
    <property type="term" value="C:cytoplasm"/>
    <property type="evidence" value="ECO:0007669"/>
    <property type="project" value="TreeGrafter"/>
</dbReference>
<gene>
    <name evidence="7" type="ORF">GCM10018793_43250</name>
</gene>
<organism evidence="7 8">
    <name type="scientific">Streptomyces sulfonofaciens</name>
    <dbReference type="NCBI Taxonomy" id="68272"/>
    <lineage>
        <taxon>Bacteria</taxon>
        <taxon>Bacillati</taxon>
        <taxon>Actinomycetota</taxon>
        <taxon>Actinomycetes</taxon>
        <taxon>Kitasatosporales</taxon>
        <taxon>Streptomycetaceae</taxon>
        <taxon>Streptomyces</taxon>
    </lineage>
</organism>
<dbReference type="InterPro" id="IPR036291">
    <property type="entry name" value="NAD(P)-bd_dom_sf"/>
</dbReference>
<dbReference type="PANTHER" id="PTHR42940:SF7">
    <property type="entry name" value="ALCOHOL DEHYDROGENASE-LIKE N-TERMINAL DOMAIN-CONTAINING PROTEIN"/>
    <property type="match status" value="1"/>
</dbReference>
<evidence type="ECO:0000313" key="7">
    <source>
        <dbReference type="EMBL" id="GHH82788.1"/>
    </source>
</evidence>
<dbReference type="GO" id="GO:0004022">
    <property type="term" value="F:alcohol dehydrogenase (NAD+) activity"/>
    <property type="evidence" value="ECO:0007669"/>
    <property type="project" value="UniProtKB-EC"/>
</dbReference>
<name>A0A919GEN2_9ACTN</name>
<dbReference type="SUPFAM" id="SSF51735">
    <property type="entry name" value="NAD(P)-binding Rossmann-fold domains"/>
    <property type="match status" value="1"/>
</dbReference>
<keyword evidence="5" id="KW-0560">Oxidoreductase</keyword>
<dbReference type="Proteomes" id="UP000603708">
    <property type="component" value="Unassembled WGS sequence"/>
</dbReference>
<evidence type="ECO:0000256" key="1">
    <source>
        <dbReference type="ARBA" id="ARBA00001947"/>
    </source>
</evidence>
<proteinExistence type="predicted"/>
<evidence type="ECO:0000256" key="4">
    <source>
        <dbReference type="ARBA" id="ARBA00022833"/>
    </source>
</evidence>
<dbReference type="Gene3D" id="3.90.180.10">
    <property type="entry name" value="Medium-chain alcohol dehydrogenases, catalytic domain"/>
    <property type="match status" value="1"/>
</dbReference>
<evidence type="ECO:0000259" key="6">
    <source>
        <dbReference type="Pfam" id="PF00107"/>
    </source>
</evidence>
<feature type="domain" description="Alcohol dehydrogenase-like C-terminal" evidence="6">
    <location>
        <begin position="14"/>
        <end position="111"/>
    </location>
</feature>
<dbReference type="EMBL" id="BNCD01000013">
    <property type="protein sequence ID" value="GHH82788.1"/>
    <property type="molecule type" value="Genomic_DNA"/>
</dbReference>
<keyword evidence="4" id="KW-0862">Zinc</keyword>
<reference evidence="7" key="2">
    <citation type="submission" date="2020-09" db="EMBL/GenBank/DDBJ databases">
        <authorList>
            <person name="Sun Q."/>
            <person name="Ohkuma M."/>
        </authorList>
    </citation>
    <scope>NUCLEOTIDE SEQUENCE</scope>
    <source>
        <strain evidence="7">JCM 5069</strain>
    </source>
</reference>
<dbReference type="Pfam" id="PF00107">
    <property type="entry name" value="ADH_zinc_N"/>
    <property type="match status" value="1"/>
</dbReference>
<dbReference type="RefSeq" id="WP_189934546.1">
    <property type="nucleotide sequence ID" value="NZ_BNCD01000013.1"/>
</dbReference>
<evidence type="ECO:0000313" key="8">
    <source>
        <dbReference type="Proteomes" id="UP000603708"/>
    </source>
</evidence>
<comment type="cofactor">
    <cofactor evidence="1">
        <name>Zn(2+)</name>
        <dbReference type="ChEBI" id="CHEBI:29105"/>
    </cofactor>
</comment>
<dbReference type="EC" id="1.1.1.1" evidence="2"/>
<protein>
    <recommendedName>
        <fullName evidence="2">alcohol dehydrogenase</fullName>
        <ecNumber evidence="2">1.1.1.1</ecNumber>
    </recommendedName>
</protein>
<accession>A0A919GEN2</accession>
<dbReference type="AlphaFoldDB" id="A0A919GEN2"/>
<evidence type="ECO:0000256" key="2">
    <source>
        <dbReference type="ARBA" id="ARBA00013190"/>
    </source>
</evidence>
<dbReference type="GO" id="GO:0046872">
    <property type="term" value="F:metal ion binding"/>
    <property type="evidence" value="ECO:0007669"/>
    <property type="project" value="UniProtKB-KW"/>
</dbReference>
<dbReference type="PANTHER" id="PTHR42940">
    <property type="entry name" value="ALCOHOL DEHYDROGENASE 1-RELATED"/>
    <property type="match status" value="1"/>
</dbReference>
<dbReference type="Gene3D" id="3.40.50.720">
    <property type="entry name" value="NAD(P)-binding Rossmann-like Domain"/>
    <property type="match status" value="1"/>
</dbReference>